<dbReference type="Proteomes" id="UP000515506">
    <property type="component" value="Chromosome"/>
</dbReference>
<evidence type="ECO:0000313" key="2">
    <source>
        <dbReference type="Proteomes" id="UP000515506"/>
    </source>
</evidence>
<dbReference type="PANTHER" id="PTHR41791:SF1">
    <property type="entry name" value="SSL7039 PROTEIN"/>
    <property type="match status" value="1"/>
</dbReference>
<gene>
    <name evidence="1" type="ORF">H4W19_14500</name>
</gene>
<organism evidence="1 2">
    <name type="scientific">Pseudoxanthomonas mexicana</name>
    <dbReference type="NCBI Taxonomy" id="128785"/>
    <lineage>
        <taxon>Bacteria</taxon>
        <taxon>Pseudomonadati</taxon>
        <taxon>Pseudomonadota</taxon>
        <taxon>Gammaproteobacteria</taxon>
        <taxon>Lysobacterales</taxon>
        <taxon>Lysobacteraceae</taxon>
        <taxon>Pseudoxanthomonas</taxon>
    </lineage>
</organism>
<protein>
    <submittedName>
        <fullName evidence="1">Type II toxin-antitoxin system RelE/ParE family toxin</fullName>
    </submittedName>
</protein>
<keyword evidence="2" id="KW-1185">Reference proteome</keyword>
<reference evidence="1 2" key="1">
    <citation type="submission" date="2020-08" db="EMBL/GenBank/DDBJ databases">
        <title>Streptomycin resistant and MDR strain, P. mexicana.</title>
        <authorList>
            <person name="Ganesh-kumar S."/>
            <person name="Zhe T."/>
            <person name="Yu Z."/>
            <person name="Min Y."/>
        </authorList>
    </citation>
    <scope>NUCLEOTIDE SEQUENCE [LARGE SCALE GENOMIC DNA]</scope>
    <source>
        <strain evidence="1 2">GTZY</strain>
    </source>
</reference>
<dbReference type="NCBIfam" id="TIGR02683">
    <property type="entry name" value="upstrm_HI1419"/>
    <property type="match status" value="1"/>
</dbReference>
<dbReference type="RefSeq" id="WP_185894873.1">
    <property type="nucleotide sequence ID" value="NZ_CP060028.1"/>
</dbReference>
<sequence length="98" mass="11050">MIEVRKTRIFEDWLVSLRDRQARMRIQARVDRLAFGNPGQHRVLTGGVCEMKIDCGPGYRVYFTRHGDAWVVLLCGGDKASQRADIKMALALASALES</sequence>
<dbReference type="PANTHER" id="PTHR41791">
    <property type="entry name" value="SSL7039 PROTEIN"/>
    <property type="match status" value="1"/>
</dbReference>
<accession>A0ABX6RAM6</accession>
<evidence type="ECO:0000313" key="1">
    <source>
        <dbReference type="EMBL" id="QND79543.1"/>
    </source>
</evidence>
<proteinExistence type="predicted"/>
<name>A0ABX6RAM6_PSEMX</name>
<dbReference type="EMBL" id="CP060028">
    <property type="protein sequence ID" value="QND79543.1"/>
    <property type="molecule type" value="Genomic_DNA"/>
</dbReference>
<dbReference type="PIRSF" id="PIRSF028744">
    <property type="entry name" value="Addict_mod_HI1419"/>
    <property type="match status" value="1"/>
</dbReference>
<dbReference type="InterPro" id="IPR014056">
    <property type="entry name" value="TypeIITA-like_toxin_pred"/>
</dbReference>